<evidence type="ECO:0000313" key="1">
    <source>
        <dbReference type="EMBL" id="NML09185.1"/>
    </source>
</evidence>
<dbReference type="AlphaFoldDB" id="A0A7X9WSQ7"/>
<name>A0A7X9WSQ7_9SPHN</name>
<comment type="caution">
    <text evidence="1">The sequence shown here is derived from an EMBL/GenBank/DDBJ whole genome shotgun (WGS) entry which is preliminary data.</text>
</comment>
<dbReference type="RefSeq" id="WP_169571027.1">
    <property type="nucleotide sequence ID" value="NZ_JABBFV010000001.1"/>
</dbReference>
<reference evidence="1 2" key="1">
    <citation type="submission" date="2020-04" db="EMBL/GenBank/DDBJ databases">
        <title>Sphingobium sp. AR-3-1 isolated from Arctic soil.</title>
        <authorList>
            <person name="Dahal R.H."/>
            <person name="Chaudhary D.K."/>
        </authorList>
    </citation>
    <scope>NUCLEOTIDE SEQUENCE [LARGE SCALE GENOMIC DNA]</scope>
    <source>
        <strain evidence="1 2">AR-3-1</strain>
    </source>
</reference>
<organism evidence="1 2">
    <name type="scientific">Sphingobium psychrophilum</name>
    <dbReference type="NCBI Taxonomy" id="2728834"/>
    <lineage>
        <taxon>Bacteria</taxon>
        <taxon>Pseudomonadati</taxon>
        <taxon>Pseudomonadota</taxon>
        <taxon>Alphaproteobacteria</taxon>
        <taxon>Sphingomonadales</taxon>
        <taxon>Sphingomonadaceae</taxon>
        <taxon>Sphingobium</taxon>
    </lineage>
</organism>
<evidence type="ECO:0000313" key="2">
    <source>
        <dbReference type="Proteomes" id="UP000519023"/>
    </source>
</evidence>
<protein>
    <submittedName>
        <fullName evidence="1">Uncharacterized protein</fullName>
    </submittedName>
</protein>
<dbReference type="Proteomes" id="UP000519023">
    <property type="component" value="Unassembled WGS sequence"/>
</dbReference>
<sequence>MTKLPASMLPQLYAQLMEEVKERLDAVEDQSQQAQRAIGKPAGYIHCEYAYLQIRKVIELIGIAVLLAHNEIDDFRTRDFMKAWNAEALFGRLEKLSNDAFPEPATEENIDTEKGSADLLIGDSTDTNRRKLKEIYLACSEGLHAGSLSNLIKSGGKRYDIGKFVEWKNFIVSLLNHHVILLPDRKSIMIVIMSSLPKGAVHCRFERLVENDITFGQKWEPR</sequence>
<dbReference type="EMBL" id="JABBFV010000001">
    <property type="protein sequence ID" value="NML09185.1"/>
    <property type="molecule type" value="Genomic_DNA"/>
</dbReference>
<gene>
    <name evidence="1" type="ORF">HHL08_03320</name>
</gene>
<keyword evidence="2" id="KW-1185">Reference proteome</keyword>
<proteinExistence type="predicted"/>
<accession>A0A7X9WSQ7</accession>